<gene>
    <name evidence="2" type="ORF">D9757_003031</name>
</gene>
<dbReference type="AlphaFoldDB" id="A0A8H5HX53"/>
<dbReference type="InterPro" id="IPR015422">
    <property type="entry name" value="PyrdxlP-dep_Trfase_small"/>
</dbReference>
<dbReference type="InterPro" id="IPR015424">
    <property type="entry name" value="PyrdxlP-dep_Trfase"/>
</dbReference>
<dbReference type="Pfam" id="PF00266">
    <property type="entry name" value="Aminotran_5"/>
    <property type="match status" value="1"/>
</dbReference>
<dbReference type="PANTHER" id="PTHR43586:SF21">
    <property type="entry name" value="PYRIDOXAL PHOSPHATE (PLP)-DEPENDENT ASPARTATE AMINOTRANSFERASE SUPERFAMILY"/>
    <property type="match status" value="1"/>
</dbReference>
<organism evidence="2 3">
    <name type="scientific">Collybiopsis confluens</name>
    <dbReference type="NCBI Taxonomy" id="2823264"/>
    <lineage>
        <taxon>Eukaryota</taxon>
        <taxon>Fungi</taxon>
        <taxon>Dikarya</taxon>
        <taxon>Basidiomycota</taxon>
        <taxon>Agaricomycotina</taxon>
        <taxon>Agaricomycetes</taxon>
        <taxon>Agaricomycetidae</taxon>
        <taxon>Agaricales</taxon>
        <taxon>Marasmiineae</taxon>
        <taxon>Omphalotaceae</taxon>
        <taxon>Collybiopsis</taxon>
    </lineage>
</organism>
<feature type="domain" description="Aminotransferase class V" evidence="1">
    <location>
        <begin position="3"/>
        <end position="380"/>
    </location>
</feature>
<proteinExistence type="predicted"/>
<reference evidence="2 3" key="1">
    <citation type="journal article" date="2020" name="ISME J.">
        <title>Uncovering the hidden diversity of litter-decomposition mechanisms in mushroom-forming fungi.</title>
        <authorList>
            <person name="Floudas D."/>
            <person name="Bentzer J."/>
            <person name="Ahren D."/>
            <person name="Johansson T."/>
            <person name="Persson P."/>
            <person name="Tunlid A."/>
        </authorList>
    </citation>
    <scope>NUCLEOTIDE SEQUENCE [LARGE SCALE GENOMIC DNA]</scope>
    <source>
        <strain evidence="2 3">CBS 406.79</strain>
    </source>
</reference>
<protein>
    <recommendedName>
        <fullName evidence="1">Aminotransferase class V domain-containing protein</fullName>
    </recommendedName>
</protein>
<evidence type="ECO:0000313" key="2">
    <source>
        <dbReference type="EMBL" id="KAF5391229.1"/>
    </source>
</evidence>
<dbReference type="Gene3D" id="3.40.640.10">
    <property type="entry name" value="Type I PLP-dependent aspartate aminotransferase-like (Major domain)"/>
    <property type="match status" value="1"/>
</dbReference>
<dbReference type="OrthoDB" id="420046at2759"/>
<comment type="caution">
    <text evidence="2">The sequence shown here is derived from an EMBL/GenBank/DDBJ whole genome shotgun (WGS) entry which is preliminary data.</text>
</comment>
<evidence type="ECO:0000313" key="3">
    <source>
        <dbReference type="Proteomes" id="UP000518752"/>
    </source>
</evidence>
<name>A0A8H5HX53_9AGAR</name>
<accession>A0A8H5HX53</accession>
<sequence length="390" mass="43513">MGGSQVALNVANKINEYLLNANVQFGADYSISVESTRRVFEEAPEAAVQLFNANSPEEVVFGFSTTMNFENLARALDDDVQTGDEIILTWEHEANNGPWKKLARRRNATVKYWKPSPTNTNNSYSVKYKVEELIPLITSKTRILAFSACSNILGSILPIKDIVKAARKTAKEAGSPKFEISIDCVAYAPHRLIDVTDWDLYGAHNSALYVRLQSLRDSLSQIGHHFLKVAEKPLKLQFGGPGYELVYGSTGTLQYLRSLTAKQDLRASFDVIAIHEQQLVSRLLAFLTHPTQFDRGVRIVGEETLSMMRVPTISFVVVGEKAVKSSDIVRVCDKKGDIGIRFGHFYAYSLIDLLEPKLDTEDGVVRISLVHYNTVEEVDRIIIALEEALA</sequence>
<dbReference type="Proteomes" id="UP000518752">
    <property type="component" value="Unassembled WGS sequence"/>
</dbReference>
<dbReference type="EMBL" id="JAACJN010000011">
    <property type="protein sequence ID" value="KAF5391229.1"/>
    <property type="molecule type" value="Genomic_DNA"/>
</dbReference>
<dbReference type="SUPFAM" id="SSF53383">
    <property type="entry name" value="PLP-dependent transferases"/>
    <property type="match status" value="1"/>
</dbReference>
<dbReference type="InterPro" id="IPR015421">
    <property type="entry name" value="PyrdxlP-dep_Trfase_major"/>
</dbReference>
<dbReference type="InterPro" id="IPR000192">
    <property type="entry name" value="Aminotrans_V_dom"/>
</dbReference>
<evidence type="ECO:0000259" key="1">
    <source>
        <dbReference type="Pfam" id="PF00266"/>
    </source>
</evidence>
<keyword evidence="3" id="KW-1185">Reference proteome</keyword>
<dbReference type="Gene3D" id="3.90.1150.10">
    <property type="entry name" value="Aspartate Aminotransferase, domain 1"/>
    <property type="match status" value="1"/>
</dbReference>
<dbReference type="PANTHER" id="PTHR43586">
    <property type="entry name" value="CYSTEINE DESULFURASE"/>
    <property type="match status" value="1"/>
</dbReference>